<dbReference type="GO" id="GO:0006355">
    <property type="term" value="P:regulation of DNA-templated transcription"/>
    <property type="evidence" value="ECO:0007669"/>
    <property type="project" value="InterPro"/>
</dbReference>
<dbReference type="Gene3D" id="3.30.450.20">
    <property type="entry name" value="PAS domain"/>
    <property type="match status" value="2"/>
</dbReference>
<dbReference type="Gene3D" id="3.30.450.270">
    <property type="match status" value="1"/>
</dbReference>
<gene>
    <name evidence="14" type="ORF">Tasa_002_083</name>
</gene>
<dbReference type="Pfam" id="PF01590">
    <property type="entry name" value="GAF"/>
    <property type="match status" value="1"/>
</dbReference>
<dbReference type="Pfam" id="PF08446">
    <property type="entry name" value="PAS_2"/>
    <property type="match status" value="1"/>
</dbReference>
<evidence type="ECO:0000256" key="4">
    <source>
        <dbReference type="ARBA" id="ARBA00022543"/>
    </source>
</evidence>
<dbReference type="InterPro" id="IPR013654">
    <property type="entry name" value="PAS_2"/>
</dbReference>
<dbReference type="PANTHER" id="PTHR41523:SF8">
    <property type="entry name" value="ETHYLENE RESPONSE SENSOR PROTEIN"/>
    <property type="match status" value="1"/>
</dbReference>
<evidence type="ECO:0000256" key="3">
    <source>
        <dbReference type="ARBA" id="ARBA00012438"/>
    </source>
</evidence>
<keyword evidence="10" id="KW-0067">ATP-binding</keyword>
<dbReference type="GO" id="GO:0004673">
    <property type="term" value="F:protein histidine kinase activity"/>
    <property type="evidence" value="ECO:0007669"/>
    <property type="project" value="UniProtKB-EC"/>
</dbReference>
<organism evidence="14 15">
    <name type="scientific">Tanticharoenia sakaeratensis NBRC 103193</name>
    <dbReference type="NCBI Taxonomy" id="1231623"/>
    <lineage>
        <taxon>Bacteria</taxon>
        <taxon>Pseudomonadati</taxon>
        <taxon>Pseudomonadota</taxon>
        <taxon>Alphaproteobacteria</taxon>
        <taxon>Acetobacterales</taxon>
        <taxon>Acetobacteraceae</taxon>
        <taxon>Tanticharoenia</taxon>
    </lineage>
</organism>
<protein>
    <recommendedName>
        <fullName evidence="3">histidine kinase</fullName>
        <ecNumber evidence="3">2.7.13.3</ecNumber>
    </recommendedName>
</protein>
<dbReference type="Gene3D" id="3.30.565.10">
    <property type="entry name" value="Histidine kinase-like ATPase, C-terminal domain"/>
    <property type="match status" value="1"/>
</dbReference>
<proteinExistence type="inferred from homology"/>
<evidence type="ECO:0000256" key="9">
    <source>
        <dbReference type="ARBA" id="ARBA00022777"/>
    </source>
</evidence>
<evidence type="ECO:0000256" key="1">
    <source>
        <dbReference type="ARBA" id="ARBA00000085"/>
    </source>
</evidence>
<dbReference type="EC" id="2.7.13.3" evidence="3"/>
<dbReference type="InterPro" id="IPR001294">
    <property type="entry name" value="Phytochrome"/>
</dbReference>
<dbReference type="Pfam" id="PF00360">
    <property type="entry name" value="PHY"/>
    <property type="match status" value="1"/>
</dbReference>
<evidence type="ECO:0000256" key="5">
    <source>
        <dbReference type="ARBA" id="ARBA00022553"/>
    </source>
</evidence>
<dbReference type="InterPro" id="IPR011495">
    <property type="entry name" value="Sig_transdc_His_kin_sub2_dim/P"/>
</dbReference>
<keyword evidence="6" id="KW-0716">Sensory transduction</keyword>
<dbReference type="SMART" id="SM00065">
    <property type="entry name" value="GAF"/>
    <property type="match status" value="1"/>
</dbReference>
<dbReference type="PRINTS" id="PR01033">
    <property type="entry name" value="PHYTOCHROME"/>
</dbReference>
<dbReference type="SUPFAM" id="SSF55781">
    <property type="entry name" value="GAF domain-like"/>
    <property type="match status" value="2"/>
</dbReference>
<evidence type="ECO:0000256" key="6">
    <source>
        <dbReference type="ARBA" id="ARBA00022606"/>
    </source>
</evidence>
<evidence type="ECO:0000259" key="13">
    <source>
        <dbReference type="PROSITE" id="PS50046"/>
    </source>
</evidence>
<evidence type="ECO:0000256" key="8">
    <source>
        <dbReference type="ARBA" id="ARBA00022741"/>
    </source>
</evidence>
<dbReference type="GO" id="GO:0009881">
    <property type="term" value="F:photoreceptor activity"/>
    <property type="evidence" value="ECO:0007669"/>
    <property type="project" value="UniProtKB-KW"/>
</dbReference>
<evidence type="ECO:0000313" key="14">
    <source>
        <dbReference type="EMBL" id="GAN52803.1"/>
    </source>
</evidence>
<keyword evidence="5" id="KW-0597">Phosphoprotein</keyword>
<dbReference type="InterPro" id="IPR043150">
    <property type="entry name" value="Phytochrome_PHY_sf"/>
</dbReference>
<dbReference type="SUPFAM" id="SSF55785">
    <property type="entry name" value="PYP-like sensor domain (PAS domain)"/>
    <property type="match status" value="1"/>
</dbReference>
<name>A0A0D6MHS5_9PROT</name>
<dbReference type="GO" id="GO:0005524">
    <property type="term" value="F:ATP binding"/>
    <property type="evidence" value="ECO:0007669"/>
    <property type="project" value="UniProtKB-KW"/>
</dbReference>
<dbReference type="Pfam" id="PF13581">
    <property type="entry name" value="HATPase_c_2"/>
    <property type="match status" value="1"/>
</dbReference>
<keyword evidence="7" id="KW-0808">Transferase</keyword>
<dbReference type="InterPro" id="IPR036890">
    <property type="entry name" value="HATPase_C_sf"/>
</dbReference>
<dbReference type="SUPFAM" id="SSF55874">
    <property type="entry name" value="ATPase domain of HSP90 chaperone/DNA topoisomerase II/histidine kinase"/>
    <property type="match status" value="1"/>
</dbReference>
<comment type="caution">
    <text evidence="14">The sequence shown here is derived from an EMBL/GenBank/DDBJ whole genome shotgun (WGS) entry which is preliminary data.</text>
</comment>
<dbReference type="AlphaFoldDB" id="A0A0D6MHS5"/>
<evidence type="ECO:0000256" key="12">
    <source>
        <dbReference type="ARBA" id="ARBA00023170"/>
    </source>
</evidence>
<dbReference type="InterPro" id="IPR013515">
    <property type="entry name" value="Phytochrome_cen-reg"/>
</dbReference>
<keyword evidence="11" id="KW-0157">Chromophore</keyword>
<dbReference type="Pfam" id="PF07568">
    <property type="entry name" value="HisKA_2"/>
    <property type="match status" value="1"/>
</dbReference>
<dbReference type="InterPro" id="IPR003018">
    <property type="entry name" value="GAF"/>
</dbReference>
<dbReference type="RefSeq" id="WP_241767561.1">
    <property type="nucleotide sequence ID" value="NZ_BALE01000002.1"/>
</dbReference>
<sequence>MLRSSAPAALGVETVALTDCDREPIHRPDAIQPYGLLLIADARTLRVVAGAGDIEGRLCETWQGMPLDTLLGIPAERLRPTDAPFGKTSMISDIPYVKGIAEQFNVMSRVQGENILVELEPPAPLGVSPLSILTEIDRLAEQFELSPDVTALCGQAAEAFRRLTGFDRVMIYRFLEDGSGEVLAEDRSDQLGSLLNHRFPATDIPVQARALYVRNRIRTIPDVSYIPAPIRPANAGVDGIDLSDISLRSVSPVHMQYMRNMGVAASASVSIVLDGMLWGLVACHHATPRLLGNEARAACNTLAGVMSRQLRAKEELATYQERLRLRNAMDMLQARTDPDLSVRDLIRTLTPDLRAMFPSHGFAVLQGDDIRRDGICPSPEALAALGRWIEQRNDAGVFSSANLASVYPEARAFRESGSGVLAVSLPLPTPILLLWLRAEVVETIEWAGNPHAKTDAPSGAPLQPRTSFETWSETVRGQSARWNNEQLQTARRLRRSLMETHHTVQLRELNQTLNVTLTEREKLLRQKDFLIREVNHRVQNSLQLVASFLKLQSRSTKNDETNTSLAEAQRRIAAIGLVHRRLYRDETFGVIDLSRYLEELCLELCSSIGEDWTRQLTLSLTPALISADRAINIGLVVTELVINTSKYAYDGAPGPLSIALTLHDDRLAVSVSDRGQHDADPQSSGFGLRMMNAVVSSLSGVLKYDRLNPGLRAVVSLPIEALPNGMETGLPH</sequence>
<comment type="similarity">
    <text evidence="2">In the N-terminal section; belongs to the phytochrome family.</text>
</comment>
<dbReference type="SMART" id="SM00387">
    <property type="entry name" value="HATPase_c"/>
    <property type="match status" value="1"/>
</dbReference>
<evidence type="ECO:0000313" key="15">
    <source>
        <dbReference type="Proteomes" id="UP000032679"/>
    </source>
</evidence>
<dbReference type="InterPro" id="IPR016132">
    <property type="entry name" value="Phyto_chromo_attachment"/>
</dbReference>
<dbReference type="STRING" id="1231623.Tasa_002_083"/>
<dbReference type="PANTHER" id="PTHR41523">
    <property type="entry name" value="TWO-COMPONENT SYSTEM SENSOR PROTEIN"/>
    <property type="match status" value="1"/>
</dbReference>
<reference evidence="14 15" key="1">
    <citation type="submission" date="2012-10" db="EMBL/GenBank/DDBJ databases">
        <title>Genome sequencing of Tanticharoenia sakaeratensis NBRC 103193.</title>
        <authorList>
            <person name="Azuma Y."/>
            <person name="Hadano H."/>
            <person name="Hirakawa H."/>
            <person name="Matsushita K."/>
        </authorList>
    </citation>
    <scope>NUCLEOTIDE SEQUENCE [LARGE SCALE GENOMIC DNA]</scope>
    <source>
        <strain evidence="14 15">NBRC 103193</strain>
    </source>
</reference>
<dbReference type="PROSITE" id="PS50046">
    <property type="entry name" value="PHYTOCHROME_2"/>
    <property type="match status" value="1"/>
</dbReference>
<dbReference type="Gene3D" id="3.30.450.40">
    <property type="match status" value="1"/>
</dbReference>
<dbReference type="InterPro" id="IPR003594">
    <property type="entry name" value="HATPase_dom"/>
</dbReference>
<evidence type="ECO:0000256" key="11">
    <source>
        <dbReference type="ARBA" id="ARBA00022991"/>
    </source>
</evidence>
<keyword evidence="4" id="KW-0600">Photoreceptor protein</keyword>
<evidence type="ECO:0000256" key="10">
    <source>
        <dbReference type="ARBA" id="ARBA00022840"/>
    </source>
</evidence>
<dbReference type="InterPro" id="IPR035965">
    <property type="entry name" value="PAS-like_dom_sf"/>
</dbReference>
<keyword evidence="12" id="KW-0675">Receptor</keyword>
<keyword evidence="8" id="KW-0547">Nucleotide-binding</keyword>
<dbReference type="EMBL" id="BALE01000002">
    <property type="protein sequence ID" value="GAN52803.1"/>
    <property type="molecule type" value="Genomic_DNA"/>
</dbReference>
<keyword evidence="15" id="KW-1185">Reference proteome</keyword>
<dbReference type="GO" id="GO:0009584">
    <property type="term" value="P:detection of visible light"/>
    <property type="evidence" value="ECO:0007669"/>
    <property type="project" value="InterPro"/>
</dbReference>
<evidence type="ECO:0000256" key="2">
    <source>
        <dbReference type="ARBA" id="ARBA00006402"/>
    </source>
</evidence>
<evidence type="ECO:0000256" key="7">
    <source>
        <dbReference type="ARBA" id="ARBA00022679"/>
    </source>
</evidence>
<accession>A0A0D6MHS5</accession>
<dbReference type="Proteomes" id="UP000032679">
    <property type="component" value="Unassembled WGS sequence"/>
</dbReference>
<comment type="catalytic activity">
    <reaction evidence="1">
        <text>ATP + protein L-histidine = ADP + protein N-phospho-L-histidine.</text>
        <dbReference type="EC" id="2.7.13.3"/>
    </reaction>
</comment>
<keyword evidence="9" id="KW-0418">Kinase</keyword>
<dbReference type="CDD" id="cd16936">
    <property type="entry name" value="HATPase_RsbW-like"/>
    <property type="match status" value="1"/>
</dbReference>
<feature type="domain" description="Phytochrome chromophore attachment site" evidence="13">
    <location>
        <begin position="148"/>
        <end position="304"/>
    </location>
</feature>
<dbReference type="InterPro" id="IPR029016">
    <property type="entry name" value="GAF-like_dom_sf"/>
</dbReference>